<dbReference type="CDD" id="cd12119">
    <property type="entry name" value="ttLC_FACS_AlkK_like"/>
    <property type="match status" value="1"/>
</dbReference>
<comment type="caution">
    <text evidence="7">The sequence shown here is derived from an EMBL/GenBank/DDBJ whole genome shotgun (WGS) entry which is preliminary data.</text>
</comment>
<dbReference type="InterPro" id="IPR000873">
    <property type="entry name" value="AMP-dep_synth/lig_dom"/>
</dbReference>
<dbReference type="InterPro" id="IPR025110">
    <property type="entry name" value="AMP-bd_C"/>
</dbReference>
<comment type="similarity">
    <text evidence="1">Belongs to the ATP-dependent AMP-binding enzyme family.</text>
</comment>
<evidence type="ECO:0000259" key="5">
    <source>
        <dbReference type="Pfam" id="PF00501"/>
    </source>
</evidence>
<feature type="domain" description="AMP-binding enzyme C-terminal" evidence="6">
    <location>
        <begin position="446"/>
        <end position="521"/>
    </location>
</feature>
<sequence length="540" mass="59890">MHGLMMNYPLTLAQILEHAHRIHGSKRVTTLLPDQTFHSYNYTALYERVQRLANAITQLGVIQPGDRVGTYASNTYQHLELYYAIPCIGAVLHPLNVRLTAVQLARIVREAEDKVIFVDGAFVGQFEELREKIECKQIVHFNPNSTHTGVAYEQLLSEAEPAYSWNIHDENWAMGLCYTSGTQGEPRGVLYTHRSMFLHTLAVNQADVFGLTEADVVMPLVPMFHAMAWGLPYASMFAGADIVLPSVKPVCLADLIAETGVTVAAGVPTVWAKVYPELSKRKQDISTLRRLIVGGEAMPPTLIEAYEKNLGVEICHAWGMTEMSPTGTFSKLRGTHQNLSDAEKWRVKAKQGRPIPGVELRLAAETSNGFTKLPWNGEAVGELQVRSPWTASRYYNIEPTTEHFTTDGWLRTGDIATIDVDGYMQIVDRAKALIRSGGESISSVALETSLLKHPSVLEAAVIGVPDEKWGERPLAVVALSQRIDEDISDDLKQHLSVEFPKFWIPDRFVVVDEIPKTSVGKSDKRAILGMFISTGNSDLP</sequence>
<dbReference type="SUPFAM" id="SSF56801">
    <property type="entry name" value="Acetyl-CoA synthetase-like"/>
    <property type="match status" value="1"/>
</dbReference>
<evidence type="ECO:0000256" key="3">
    <source>
        <dbReference type="ARBA" id="ARBA00022832"/>
    </source>
</evidence>
<keyword evidence="4" id="KW-0443">Lipid metabolism</keyword>
<proteinExistence type="inferred from homology"/>
<evidence type="ECO:0000256" key="1">
    <source>
        <dbReference type="ARBA" id="ARBA00006432"/>
    </source>
</evidence>
<dbReference type="PANTHER" id="PTHR43859:SF4">
    <property type="entry name" value="BUTANOATE--COA LIGASE AAE1-RELATED"/>
    <property type="match status" value="1"/>
</dbReference>
<dbReference type="Pfam" id="PF13193">
    <property type="entry name" value="AMP-binding_C"/>
    <property type="match status" value="1"/>
</dbReference>
<organism evidence="7 8">
    <name type="scientific">Geodia barretti</name>
    <name type="common">Barrett's horny sponge</name>
    <dbReference type="NCBI Taxonomy" id="519541"/>
    <lineage>
        <taxon>Eukaryota</taxon>
        <taxon>Metazoa</taxon>
        <taxon>Porifera</taxon>
        <taxon>Demospongiae</taxon>
        <taxon>Heteroscleromorpha</taxon>
        <taxon>Tetractinellida</taxon>
        <taxon>Astrophorina</taxon>
        <taxon>Geodiidae</taxon>
        <taxon>Geodia</taxon>
    </lineage>
</organism>
<keyword evidence="2 7" id="KW-0436">Ligase</keyword>
<evidence type="ECO:0000256" key="4">
    <source>
        <dbReference type="ARBA" id="ARBA00023098"/>
    </source>
</evidence>
<evidence type="ECO:0000313" key="7">
    <source>
        <dbReference type="EMBL" id="CAI8045962.1"/>
    </source>
</evidence>
<evidence type="ECO:0000313" key="8">
    <source>
        <dbReference type="Proteomes" id="UP001174909"/>
    </source>
</evidence>
<dbReference type="InterPro" id="IPR042099">
    <property type="entry name" value="ANL_N_sf"/>
</dbReference>
<protein>
    <submittedName>
        <fullName evidence="7">Long-chain-fatty-acid--CoA ligase</fullName>
    </submittedName>
</protein>
<dbReference type="Pfam" id="PF00501">
    <property type="entry name" value="AMP-binding"/>
    <property type="match status" value="1"/>
</dbReference>
<feature type="domain" description="AMP-dependent synthetase/ligase" evidence="5">
    <location>
        <begin position="35"/>
        <end position="395"/>
    </location>
</feature>
<dbReference type="AlphaFoldDB" id="A0AA35TDJ9"/>
<evidence type="ECO:0000256" key="2">
    <source>
        <dbReference type="ARBA" id="ARBA00022598"/>
    </source>
</evidence>
<dbReference type="GO" id="GO:0016874">
    <property type="term" value="F:ligase activity"/>
    <property type="evidence" value="ECO:0007669"/>
    <property type="project" value="UniProtKB-KW"/>
</dbReference>
<dbReference type="InterPro" id="IPR045851">
    <property type="entry name" value="AMP-bd_C_sf"/>
</dbReference>
<keyword evidence="8" id="KW-1185">Reference proteome</keyword>
<dbReference type="Gene3D" id="3.30.300.30">
    <property type="match status" value="1"/>
</dbReference>
<evidence type="ECO:0000259" key="6">
    <source>
        <dbReference type="Pfam" id="PF13193"/>
    </source>
</evidence>
<dbReference type="EMBL" id="CASHTH010003516">
    <property type="protein sequence ID" value="CAI8045962.1"/>
    <property type="molecule type" value="Genomic_DNA"/>
</dbReference>
<dbReference type="PANTHER" id="PTHR43859">
    <property type="entry name" value="ACYL-ACTIVATING ENZYME"/>
    <property type="match status" value="1"/>
</dbReference>
<dbReference type="Proteomes" id="UP001174909">
    <property type="component" value="Unassembled WGS sequence"/>
</dbReference>
<keyword evidence="3" id="KW-0276">Fatty acid metabolism</keyword>
<dbReference type="NCBIfam" id="NF004837">
    <property type="entry name" value="PRK06187.1"/>
    <property type="match status" value="1"/>
</dbReference>
<name>A0AA35TDJ9_GEOBA</name>
<accession>A0AA35TDJ9</accession>
<dbReference type="GO" id="GO:0006631">
    <property type="term" value="P:fatty acid metabolic process"/>
    <property type="evidence" value="ECO:0007669"/>
    <property type="project" value="UniProtKB-KW"/>
</dbReference>
<reference evidence="7" key="1">
    <citation type="submission" date="2023-03" db="EMBL/GenBank/DDBJ databases">
        <authorList>
            <person name="Steffen K."/>
            <person name="Cardenas P."/>
        </authorList>
    </citation>
    <scope>NUCLEOTIDE SEQUENCE</scope>
</reference>
<gene>
    <name evidence="7" type="ORF">GBAR_LOCUS25406</name>
</gene>
<dbReference type="Gene3D" id="3.40.50.12780">
    <property type="entry name" value="N-terminal domain of ligase-like"/>
    <property type="match status" value="1"/>
</dbReference>